<feature type="non-terminal residue" evidence="2">
    <location>
        <position position="31"/>
    </location>
</feature>
<reference evidence="2" key="1">
    <citation type="submission" date="2013-08" db="EMBL/GenBank/DDBJ databases">
        <authorList>
            <person name="Mendez C."/>
            <person name="Richter M."/>
            <person name="Ferrer M."/>
            <person name="Sanchez J."/>
        </authorList>
    </citation>
    <scope>NUCLEOTIDE SEQUENCE</scope>
</reference>
<name>T1B8L9_9ZZZZ</name>
<dbReference type="EMBL" id="AUZX01009562">
    <property type="protein sequence ID" value="EQD51314.1"/>
    <property type="molecule type" value="Genomic_DNA"/>
</dbReference>
<evidence type="ECO:0000313" key="2">
    <source>
        <dbReference type="EMBL" id="EQD64813.1"/>
    </source>
</evidence>
<evidence type="ECO:0000313" key="1">
    <source>
        <dbReference type="EMBL" id="EQD51314.1"/>
    </source>
</evidence>
<dbReference type="Gene3D" id="3.40.50.300">
    <property type="entry name" value="P-loop containing nucleotide triphosphate hydrolases"/>
    <property type="match status" value="1"/>
</dbReference>
<proteinExistence type="predicted"/>
<comment type="caution">
    <text evidence="2">The sequence shown here is derived from an EMBL/GenBank/DDBJ whole genome shotgun (WGS) entry which is preliminary data.</text>
</comment>
<dbReference type="EMBL" id="AUZX01006201">
    <property type="protein sequence ID" value="EQD64813.1"/>
    <property type="molecule type" value="Genomic_DNA"/>
</dbReference>
<gene>
    <name evidence="2" type="ORF">B1A_08701</name>
    <name evidence="1" type="ORF">B1A_13100</name>
</gene>
<protein>
    <submittedName>
        <fullName evidence="2">Uncharacterized protein</fullName>
    </submittedName>
</protein>
<organism evidence="2">
    <name type="scientific">mine drainage metagenome</name>
    <dbReference type="NCBI Taxonomy" id="410659"/>
    <lineage>
        <taxon>unclassified sequences</taxon>
        <taxon>metagenomes</taxon>
        <taxon>ecological metagenomes</taxon>
    </lineage>
</organism>
<dbReference type="InterPro" id="IPR027417">
    <property type="entry name" value="P-loop_NTPase"/>
</dbReference>
<sequence length="31" mass="3311">MRLTSIKLAGFKSFVDPTTLSLPTNITCVVG</sequence>
<reference evidence="2" key="2">
    <citation type="journal article" date="2014" name="ISME J.">
        <title>Microbial stratification in low pH oxic and suboxic macroscopic growths along an acid mine drainage.</title>
        <authorList>
            <person name="Mendez-Garcia C."/>
            <person name="Mesa V."/>
            <person name="Sprenger R.R."/>
            <person name="Richter M."/>
            <person name="Diez M.S."/>
            <person name="Solano J."/>
            <person name="Bargiela R."/>
            <person name="Golyshina O.V."/>
            <person name="Manteca A."/>
            <person name="Ramos J.L."/>
            <person name="Gallego J.R."/>
            <person name="Llorente I."/>
            <person name="Martins Dos Santos V.A."/>
            <person name="Jensen O.N."/>
            <person name="Pelaez A.I."/>
            <person name="Sanchez J."/>
            <person name="Ferrer M."/>
        </authorList>
    </citation>
    <scope>NUCLEOTIDE SEQUENCE</scope>
</reference>
<accession>T1B8L9</accession>
<dbReference type="AlphaFoldDB" id="T1B8L9"/>